<dbReference type="InterPro" id="IPR000515">
    <property type="entry name" value="MetI-like"/>
</dbReference>
<feature type="transmembrane region" description="Helical" evidence="8">
    <location>
        <begin position="405"/>
        <end position="424"/>
    </location>
</feature>
<keyword evidence="11" id="KW-1185">Reference proteome</keyword>
<feature type="domain" description="ABC transmembrane type-1" evidence="9">
    <location>
        <begin position="89"/>
        <end position="296"/>
    </location>
</feature>
<evidence type="ECO:0000259" key="9">
    <source>
        <dbReference type="PROSITE" id="PS50928"/>
    </source>
</evidence>
<evidence type="ECO:0000256" key="4">
    <source>
        <dbReference type="ARBA" id="ARBA00022519"/>
    </source>
</evidence>
<reference evidence="10 11" key="1">
    <citation type="submission" date="2019-09" db="EMBL/GenBank/DDBJ databases">
        <title>Salinarimonas rosea gen. nov., sp. nov., a new member of the a-2 subgroup of the Proteobacteria.</title>
        <authorList>
            <person name="Liu J."/>
        </authorList>
    </citation>
    <scope>NUCLEOTIDE SEQUENCE [LARGE SCALE GENOMIC DNA]</scope>
    <source>
        <strain evidence="10 11">BN140002</strain>
    </source>
</reference>
<feature type="transmembrane region" description="Helical" evidence="8">
    <location>
        <begin position="444"/>
        <end position="463"/>
    </location>
</feature>
<organism evidence="10 11">
    <name type="scientific">Salinarimonas soli</name>
    <dbReference type="NCBI Taxonomy" id="1638099"/>
    <lineage>
        <taxon>Bacteria</taxon>
        <taxon>Pseudomonadati</taxon>
        <taxon>Pseudomonadota</taxon>
        <taxon>Alphaproteobacteria</taxon>
        <taxon>Hyphomicrobiales</taxon>
        <taxon>Salinarimonadaceae</taxon>
        <taxon>Salinarimonas</taxon>
    </lineage>
</organism>
<dbReference type="OrthoDB" id="9790211at2"/>
<dbReference type="PANTHER" id="PTHR43357:SF3">
    <property type="entry name" value="FE(3+)-TRANSPORT SYSTEM PERMEASE PROTEIN FBPB 2"/>
    <property type="match status" value="1"/>
</dbReference>
<dbReference type="PROSITE" id="PS50928">
    <property type="entry name" value="ABC_TM1"/>
    <property type="match status" value="2"/>
</dbReference>
<keyword evidence="3" id="KW-1003">Cell membrane</keyword>
<comment type="similarity">
    <text evidence="8">Belongs to the binding-protein-dependent transport system permease family.</text>
</comment>
<dbReference type="Proteomes" id="UP000323142">
    <property type="component" value="Unassembled WGS sequence"/>
</dbReference>
<dbReference type="FunFam" id="1.10.3720.10:FF:000088">
    <property type="entry name" value="Iron(III) ABC transporter, permease protein"/>
    <property type="match status" value="1"/>
</dbReference>
<keyword evidence="7 8" id="KW-0472">Membrane</keyword>
<name>A0A5B2VHC3_9HYPH</name>
<proteinExistence type="inferred from homology"/>
<dbReference type="Gene3D" id="1.10.3720.10">
    <property type="entry name" value="MetI-like"/>
    <property type="match status" value="2"/>
</dbReference>
<keyword evidence="4" id="KW-0997">Cell inner membrane</keyword>
<evidence type="ECO:0000256" key="8">
    <source>
        <dbReference type="RuleBase" id="RU363032"/>
    </source>
</evidence>
<evidence type="ECO:0000256" key="5">
    <source>
        <dbReference type="ARBA" id="ARBA00022692"/>
    </source>
</evidence>
<dbReference type="Pfam" id="PF00528">
    <property type="entry name" value="BPD_transp_1"/>
    <property type="match status" value="2"/>
</dbReference>
<dbReference type="EMBL" id="VUOA01000018">
    <property type="protein sequence ID" value="KAA2237752.1"/>
    <property type="molecule type" value="Genomic_DNA"/>
</dbReference>
<feature type="transmembrane region" description="Helical" evidence="8">
    <location>
        <begin position="43"/>
        <end position="72"/>
    </location>
</feature>
<protein>
    <submittedName>
        <fullName evidence="10">Iron ABC transporter permease</fullName>
    </submittedName>
</protein>
<evidence type="ECO:0000256" key="3">
    <source>
        <dbReference type="ARBA" id="ARBA00022475"/>
    </source>
</evidence>
<feature type="domain" description="ABC transmembrane type-1" evidence="9">
    <location>
        <begin position="368"/>
        <end position="576"/>
    </location>
</feature>
<dbReference type="AlphaFoldDB" id="A0A5B2VHC3"/>
<feature type="transmembrane region" description="Helical" evidence="8">
    <location>
        <begin position="368"/>
        <end position="393"/>
    </location>
</feature>
<dbReference type="PANTHER" id="PTHR43357">
    <property type="entry name" value="INNER MEMBRANE ABC TRANSPORTER PERMEASE PROTEIN YDCV"/>
    <property type="match status" value="1"/>
</dbReference>
<evidence type="ECO:0000256" key="7">
    <source>
        <dbReference type="ARBA" id="ARBA00023136"/>
    </source>
</evidence>
<keyword evidence="5 8" id="KW-0812">Transmembrane</keyword>
<evidence type="ECO:0000256" key="2">
    <source>
        <dbReference type="ARBA" id="ARBA00022448"/>
    </source>
</evidence>
<dbReference type="GO" id="GO:0005886">
    <property type="term" value="C:plasma membrane"/>
    <property type="evidence" value="ECO:0007669"/>
    <property type="project" value="UniProtKB-SubCell"/>
</dbReference>
<feature type="transmembrane region" description="Helical" evidence="8">
    <location>
        <begin position="177"/>
        <end position="201"/>
    </location>
</feature>
<evidence type="ECO:0000256" key="6">
    <source>
        <dbReference type="ARBA" id="ARBA00022989"/>
    </source>
</evidence>
<comment type="subcellular location">
    <subcellularLocation>
        <location evidence="1">Cell inner membrane</location>
        <topology evidence="1">Multi-pass membrane protein</topology>
    </subcellularLocation>
    <subcellularLocation>
        <location evidence="8">Cell membrane</location>
        <topology evidence="8">Multi-pass membrane protein</topology>
    </subcellularLocation>
</comment>
<dbReference type="InterPro" id="IPR035906">
    <property type="entry name" value="MetI-like_sf"/>
</dbReference>
<evidence type="ECO:0000313" key="11">
    <source>
        <dbReference type="Proteomes" id="UP000323142"/>
    </source>
</evidence>
<evidence type="ECO:0000313" key="10">
    <source>
        <dbReference type="EMBL" id="KAA2237752.1"/>
    </source>
</evidence>
<keyword evidence="2 8" id="KW-0813">Transport</keyword>
<feature type="transmembrane region" description="Helical" evidence="8">
    <location>
        <begin position="326"/>
        <end position="348"/>
    </location>
</feature>
<evidence type="ECO:0000256" key="1">
    <source>
        <dbReference type="ARBA" id="ARBA00004429"/>
    </source>
</evidence>
<dbReference type="GO" id="GO:0055085">
    <property type="term" value="P:transmembrane transport"/>
    <property type="evidence" value="ECO:0007669"/>
    <property type="project" value="InterPro"/>
</dbReference>
<feature type="transmembrane region" description="Helical" evidence="8">
    <location>
        <begin position="92"/>
        <end position="113"/>
    </location>
</feature>
<gene>
    <name evidence="10" type="ORF">F0L46_08735</name>
</gene>
<sequence>MHRPIETSPRAPGRGERVSGVAHMISTALTRPRIWRTTLPRGVPAWAVAVAVAVAGLVVAPLVSLVLTALSADLSGWARLAADVLPVALMETASLLLGVAVVTGVVGIGTAWLVTAHCFPGRRVLAWLLPLPLAVPAYITAYIYVEIFDAAGPVQMALRGWLGFRSRGEYWFPEIRSLGGCILVMSAVLYPYVYLSARAMFLTQSACMMEVARTLGAGRFELFRTVALPLARPALAVGLSLALLEALNDIGASEYLGVRTLTVSIYTTWLNRGSLGGAAQIACVMLVVVLGLIWLERHGRADRRYGLSTRRPRVAQPTPLTPGGGLLAALACAIPVALGFGLPFGFLVREIMSRGLVAQIDAAFLRHLGTTVGLAFAATLAALALAVVVVTAARFARHRLTEATRAIAGVGYAVPGTVLALGLLGPLVTFDEGLNAVWRWATGGRLGLVVMGSAAGLVIAYVIRFLPIATGSLGAGLDRVSAGIEDAARTLGARPRELVMRVQLPLLRPALASAGLLVFVDTLKELPATLLLRPLNVETLATLVYGHASRGAFEDGALAAMVIVLVGLWPVMRLTRGAEARMRAAPAG</sequence>
<dbReference type="SUPFAM" id="SSF161098">
    <property type="entry name" value="MetI-like"/>
    <property type="match status" value="2"/>
</dbReference>
<feature type="transmembrane region" description="Helical" evidence="8">
    <location>
        <begin position="125"/>
        <end position="145"/>
    </location>
</feature>
<feature type="transmembrane region" description="Helical" evidence="8">
    <location>
        <begin position="556"/>
        <end position="574"/>
    </location>
</feature>
<comment type="caution">
    <text evidence="10">The sequence shown here is derived from an EMBL/GenBank/DDBJ whole genome shotgun (WGS) entry which is preliminary data.</text>
</comment>
<reference evidence="10 11" key="2">
    <citation type="submission" date="2019-09" db="EMBL/GenBank/DDBJ databases">
        <authorList>
            <person name="Jin C."/>
        </authorList>
    </citation>
    <scope>NUCLEOTIDE SEQUENCE [LARGE SCALE GENOMIC DNA]</scope>
    <source>
        <strain evidence="10 11">BN140002</strain>
    </source>
</reference>
<accession>A0A5B2VHC3</accession>
<dbReference type="CDD" id="cd06261">
    <property type="entry name" value="TM_PBP2"/>
    <property type="match status" value="2"/>
</dbReference>
<keyword evidence="6 8" id="KW-1133">Transmembrane helix</keyword>
<feature type="transmembrane region" description="Helical" evidence="8">
    <location>
        <begin position="277"/>
        <end position="295"/>
    </location>
</feature>